<dbReference type="Pfam" id="PF23562">
    <property type="entry name" value="AMP-binding_C_3"/>
    <property type="match status" value="1"/>
</dbReference>
<keyword evidence="5" id="KW-0436">Ligase</keyword>
<dbReference type="SUPFAM" id="SSF56801">
    <property type="entry name" value="Acetyl-CoA synthetase-like"/>
    <property type="match status" value="1"/>
</dbReference>
<dbReference type="EMBL" id="FUKQ01000047">
    <property type="protein sequence ID" value="SJN42190.1"/>
    <property type="molecule type" value="Genomic_DNA"/>
</dbReference>
<proteinExistence type="predicted"/>
<evidence type="ECO:0000259" key="4">
    <source>
        <dbReference type="Pfam" id="PF00501"/>
    </source>
</evidence>
<dbReference type="GO" id="GO:0005524">
    <property type="term" value="F:ATP binding"/>
    <property type="evidence" value="ECO:0007669"/>
    <property type="project" value="UniProtKB-KW"/>
</dbReference>
<sequence>MAAVQKTIVFTSNNLAPIRRTSPAAVIDESTFHLARMIADSAERFADRPATRVEGPDGQWTTTSYAGFHRQILAFARALVARGIQPGDRIAIFANNHPEWSLADLGALSAGAVVVPVFAASTAEQVRHILVDSGSRMVVVAGQREAEIVAEAMTPSTSQGNGDGGSVAEPVEVVTFDGLWRMLEEENRDQADEVARRIEAGRSEDVATIVYTSGTTGVSKGVMLAHGGFGNQMVAIDACWDFQPTDHSVCFLPLAHSLERLWTFHLFHCGCMNTYSPNPKKIGELLPKARPTLLVSVPMLFEKVMTGAKEQASSPVARGVMDWALRVGGQCQRAHRKGKEPAAYWRAQLPLADKLVLSKIRHAVGGNKTLMVSGGAPLRREVEEFFSAAGILLGQGYGLTESGPMMTIYRNDHYKLGTVGFVIKGSQIRIADGGEILVRGGSVMKGYWKNPEATAEAIRDGWLHTGDVGHVDPDGFVSITDRLKDIIVTANGKNVAPQAVEAALMADPVFEQAIVVGDARPCLVAVLQPSRDGWTTLATELGLSDDPTALAVDPAVREALTRRAADLTSGLAHHEQVRGVVVAHDRITMANGMVTATMKLRRRTIERAFAGQIDQLYKDLHGRRRG</sequence>
<dbReference type="STRING" id="1255658.FM114_13380"/>
<accession>A0A1R4KD09</accession>
<dbReference type="OrthoDB" id="9803968at2"/>
<organism evidence="5 6">
    <name type="scientific">Luteococcus japonicus LSP_Lj1</name>
    <dbReference type="NCBI Taxonomy" id="1255658"/>
    <lineage>
        <taxon>Bacteria</taxon>
        <taxon>Bacillati</taxon>
        <taxon>Actinomycetota</taxon>
        <taxon>Actinomycetes</taxon>
        <taxon>Propionibacteriales</taxon>
        <taxon>Propionibacteriaceae</taxon>
        <taxon>Luteococcus</taxon>
    </lineage>
</organism>
<comment type="catalytic activity">
    <reaction evidence="3">
        <text>a long-chain fatty acid + ATP + CoA = a long-chain fatty acyl-CoA + AMP + diphosphate</text>
        <dbReference type="Rhea" id="RHEA:15421"/>
        <dbReference type="ChEBI" id="CHEBI:30616"/>
        <dbReference type="ChEBI" id="CHEBI:33019"/>
        <dbReference type="ChEBI" id="CHEBI:57287"/>
        <dbReference type="ChEBI" id="CHEBI:57560"/>
        <dbReference type="ChEBI" id="CHEBI:83139"/>
        <dbReference type="ChEBI" id="CHEBI:456215"/>
        <dbReference type="EC" id="6.2.1.3"/>
    </reaction>
    <physiologicalReaction direction="left-to-right" evidence="3">
        <dbReference type="Rhea" id="RHEA:15422"/>
    </physiologicalReaction>
</comment>
<dbReference type="Gene3D" id="3.40.50.12780">
    <property type="entry name" value="N-terminal domain of ligase-like"/>
    <property type="match status" value="2"/>
</dbReference>
<reference evidence="5 6" key="1">
    <citation type="submission" date="2017-02" db="EMBL/GenBank/DDBJ databases">
        <authorList>
            <person name="Peterson S.W."/>
        </authorList>
    </citation>
    <scope>NUCLEOTIDE SEQUENCE [LARGE SCALE GENOMIC DNA]</scope>
    <source>
        <strain evidence="5 6">LSP_Lj1</strain>
    </source>
</reference>
<dbReference type="PANTHER" id="PTHR43272">
    <property type="entry name" value="LONG-CHAIN-FATTY-ACID--COA LIGASE"/>
    <property type="match status" value="1"/>
</dbReference>
<evidence type="ECO:0000256" key="1">
    <source>
        <dbReference type="ARBA" id="ARBA00022741"/>
    </source>
</evidence>
<dbReference type="InterPro" id="IPR000873">
    <property type="entry name" value="AMP-dep_synth/lig_dom"/>
</dbReference>
<dbReference type="GO" id="GO:0004467">
    <property type="term" value="F:long-chain fatty acid-CoA ligase activity"/>
    <property type="evidence" value="ECO:0007669"/>
    <property type="project" value="UniProtKB-EC"/>
</dbReference>
<dbReference type="RefSeq" id="WP_094765623.1">
    <property type="nucleotide sequence ID" value="NZ_FUKQ01000047.1"/>
</dbReference>
<dbReference type="Gene3D" id="3.30.300.30">
    <property type="match status" value="1"/>
</dbReference>
<name>A0A1R4KD09_9ACTN</name>
<dbReference type="CDD" id="cd05907">
    <property type="entry name" value="VL_LC_FACS_like"/>
    <property type="match status" value="1"/>
</dbReference>
<dbReference type="Proteomes" id="UP000188342">
    <property type="component" value="Unassembled WGS sequence"/>
</dbReference>
<gene>
    <name evidence="5" type="ORF">FM114_13380</name>
</gene>
<keyword evidence="1" id="KW-0547">Nucleotide-binding</keyword>
<dbReference type="InterPro" id="IPR045851">
    <property type="entry name" value="AMP-bd_C_sf"/>
</dbReference>
<keyword evidence="2" id="KW-0067">ATP-binding</keyword>
<evidence type="ECO:0000313" key="6">
    <source>
        <dbReference type="Proteomes" id="UP000188342"/>
    </source>
</evidence>
<dbReference type="AlphaFoldDB" id="A0A1R4KD09"/>
<evidence type="ECO:0000256" key="2">
    <source>
        <dbReference type="ARBA" id="ARBA00022840"/>
    </source>
</evidence>
<dbReference type="GO" id="GO:0016020">
    <property type="term" value="C:membrane"/>
    <property type="evidence" value="ECO:0007669"/>
    <property type="project" value="TreeGrafter"/>
</dbReference>
<dbReference type="InterPro" id="IPR020845">
    <property type="entry name" value="AMP-binding_CS"/>
</dbReference>
<keyword evidence="6" id="KW-1185">Reference proteome</keyword>
<dbReference type="PANTHER" id="PTHR43272:SF33">
    <property type="entry name" value="AMP-BINDING DOMAIN-CONTAINING PROTEIN-RELATED"/>
    <property type="match status" value="1"/>
</dbReference>
<dbReference type="EC" id="6.2.1.3" evidence="5"/>
<dbReference type="InterPro" id="IPR042099">
    <property type="entry name" value="ANL_N_sf"/>
</dbReference>
<dbReference type="PROSITE" id="PS00455">
    <property type="entry name" value="AMP_BINDING"/>
    <property type="match status" value="1"/>
</dbReference>
<feature type="domain" description="AMP-dependent synthetase/ligase" evidence="4">
    <location>
        <begin position="40"/>
        <end position="448"/>
    </location>
</feature>
<dbReference type="Pfam" id="PF00501">
    <property type="entry name" value="AMP-binding"/>
    <property type="match status" value="1"/>
</dbReference>
<evidence type="ECO:0000313" key="5">
    <source>
        <dbReference type="EMBL" id="SJN42190.1"/>
    </source>
</evidence>
<evidence type="ECO:0000256" key="3">
    <source>
        <dbReference type="ARBA" id="ARBA00024484"/>
    </source>
</evidence>
<protein>
    <submittedName>
        <fullName evidence="5">Long-chain-fatty-acid--CoA ligase</fullName>
        <ecNumber evidence="5">6.2.1.3</ecNumber>
    </submittedName>
</protein>